<feature type="region of interest" description="Disordered" evidence="1">
    <location>
        <begin position="37"/>
        <end position="56"/>
    </location>
</feature>
<sequence>MLSSPSMLFFSSKLETTSRRKQFGIRGEASSHLHLLRRIRRPSRRESPEPDENAGLSSSRILILVSSVEACNISKLHQWQLRDEFGSVLDL</sequence>
<dbReference type="EMBL" id="QGKX02000996">
    <property type="protein sequence ID" value="KAF3557324.1"/>
    <property type="molecule type" value="Genomic_DNA"/>
</dbReference>
<reference evidence="2" key="1">
    <citation type="submission" date="2019-12" db="EMBL/GenBank/DDBJ databases">
        <title>Genome sequencing and annotation of Brassica cretica.</title>
        <authorList>
            <person name="Studholme D.J."/>
            <person name="Sarris P."/>
        </authorList>
    </citation>
    <scope>NUCLEOTIDE SEQUENCE</scope>
    <source>
        <strain evidence="2">PFS-109/04</strain>
        <tissue evidence="2">Leaf</tissue>
    </source>
</reference>
<gene>
    <name evidence="2" type="ORF">F2Q69_00013238</name>
</gene>
<dbReference type="Proteomes" id="UP000712600">
    <property type="component" value="Unassembled WGS sequence"/>
</dbReference>
<proteinExistence type="predicted"/>
<comment type="caution">
    <text evidence="2">The sequence shown here is derived from an EMBL/GenBank/DDBJ whole genome shotgun (WGS) entry which is preliminary data.</text>
</comment>
<dbReference type="AlphaFoldDB" id="A0A8S9QWG4"/>
<accession>A0A8S9QWG4</accession>
<name>A0A8S9QWG4_BRACR</name>
<evidence type="ECO:0000313" key="2">
    <source>
        <dbReference type="EMBL" id="KAF3557324.1"/>
    </source>
</evidence>
<evidence type="ECO:0000256" key="1">
    <source>
        <dbReference type="SAM" id="MobiDB-lite"/>
    </source>
</evidence>
<evidence type="ECO:0000313" key="3">
    <source>
        <dbReference type="Proteomes" id="UP000712600"/>
    </source>
</evidence>
<protein>
    <submittedName>
        <fullName evidence="2">Uncharacterized protein</fullName>
    </submittedName>
</protein>
<organism evidence="2 3">
    <name type="scientific">Brassica cretica</name>
    <name type="common">Mustard</name>
    <dbReference type="NCBI Taxonomy" id="69181"/>
    <lineage>
        <taxon>Eukaryota</taxon>
        <taxon>Viridiplantae</taxon>
        <taxon>Streptophyta</taxon>
        <taxon>Embryophyta</taxon>
        <taxon>Tracheophyta</taxon>
        <taxon>Spermatophyta</taxon>
        <taxon>Magnoliopsida</taxon>
        <taxon>eudicotyledons</taxon>
        <taxon>Gunneridae</taxon>
        <taxon>Pentapetalae</taxon>
        <taxon>rosids</taxon>
        <taxon>malvids</taxon>
        <taxon>Brassicales</taxon>
        <taxon>Brassicaceae</taxon>
        <taxon>Brassiceae</taxon>
        <taxon>Brassica</taxon>
    </lineage>
</organism>